<sequence length="147" mass="16511">MLKQTVEEQIKVALKAGETLRLSTLRLLLSAINNEEIAKQKELSEEEIIAVVQHQAKQRKEAIEAYEKGGREELAAKERQELEILNKFLPQQLSEEEVKKIVLEVVAGLSDDDKKNFGKIMGSAMTRLKGQTEGNIVSKVVKEILAE</sequence>
<dbReference type="Proteomes" id="UP000229631">
    <property type="component" value="Unassembled WGS sequence"/>
</dbReference>
<comment type="caution">
    <text evidence="1">The sequence shown here is derived from an EMBL/GenBank/DDBJ whole genome shotgun (WGS) entry which is preliminary data.</text>
</comment>
<dbReference type="PANTHER" id="PTHR28055">
    <property type="entry name" value="ALTERED INHERITANCE OF MITOCHONDRIA PROTEIN 41, MITOCHONDRIAL"/>
    <property type="match status" value="1"/>
</dbReference>
<reference evidence="2" key="1">
    <citation type="submission" date="2017-09" db="EMBL/GenBank/DDBJ databases">
        <title>Depth-based differentiation of microbial function through sediment-hosted aquifers and enrichment of novel symbionts in the deep terrestrial subsurface.</title>
        <authorList>
            <person name="Probst A.J."/>
            <person name="Ladd B."/>
            <person name="Jarett J.K."/>
            <person name="Geller-Mcgrath D.E."/>
            <person name="Sieber C.M.K."/>
            <person name="Emerson J.B."/>
            <person name="Anantharaman K."/>
            <person name="Thomas B.C."/>
            <person name="Malmstrom R."/>
            <person name="Stieglmeier M."/>
            <person name="Klingl A."/>
            <person name="Woyke T."/>
            <person name="Ryan C.M."/>
            <person name="Banfield J.F."/>
        </authorList>
    </citation>
    <scope>NUCLEOTIDE SEQUENCE [LARGE SCALE GENOMIC DNA]</scope>
</reference>
<dbReference type="InterPro" id="IPR023168">
    <property type="entry name" value="GatB_Yqey_C_2"/>
</dbReference>
<dbReference type="EMBL" id="PEVC01000020">
    <property type="protein sequence ID" value="PIV01495.1"/>
    <property type="molecule type" value="Genomic_DNA"/>
</dbReference>
<keyword evidence="1" id="KW-0808">Transferase</keyword>
<dbReference type="InterPro" id="IPR003789">
    <property type="entry name" value="Asn/Gln_tRNA_amidoTrase-B-like"/>
</dbReference>
<protein>
    <submittedName>
        <fullName evidence="1">Glutamyl-tRNA amidotransferase</fullName>
    </submittedName>
</protein>
<gene>
    <name evidence="1" type="ORF">COS54_01020</name>
</gene>
<evidence type="ECO:0000313" key="1">
    <source>
        <dbReference type="EMBL" id="PIV01495.1"/>
    </source>
</evidence>
<dbReference type="Gene3D" id="1.10.1510.10">
    <property type="entry name" value="Uncharacterised protein YqeY/AIM41 PF09424, N-terminal domain"/>
    <property type="match status" value="1"/>
</dbReference>
<dbReference type="Gene3D" id="1.10.10.410">
    <property type="match status" value="1"/>
</dbReference>
<organism evidence="1 2">
    <name type="scientific">Candidatus Shapirobacteria bacterium CG03_land_8_20_14_0_80_39_12</name>
    <dbReference type="NCBI Taxonomy" id="1974879"/>
    <lineage>
        <taxon>Bacteria</taxon>
        <taxon>Candidatus Shapironibacteriota</taxon>
    </lineage>
</organism>
<name>A0A2M7BEG1_9BACT</name>
<dbReference type="SUPFAM" id="SSF89095">
    <property type="entry name" value="GatB/YqeY motif"/>
    <property type="match status" value="1"/>
</dbReference>
<evidence type="ECO:0000313" key="2">
    <source>
        <dbReference type="Proteomes" id="UP000229631"/>
    </source>
</evidence>
<dbReference type="PANTHER" id="PTHR28055:SF1">
    <property type="entry name" value="ALTERED INHERITANCE OF MITOCHONDRIA PROTEIN 41, MITOCHONDRIAL"/>
    <property type="match status" value="1"/>
</dbReference>
<dbReference type="GO" id="GO:0016884">
    <property type="term" value="F:carbon-nitrogen ligase activity, with glutamine as amido-N-donor"/>
    <property type="evidence" value="ECO:0007669"/>
    <property type="project" value="InterPro"/>
</dbReference>
<dbReference type="InterPro" id="IPR042184">
    <property type="entry name" value="YqeY/Aim41_N"/>
</dbReference>
<dbReference type="InterPro" id="IPR019004">
    <property type="entry name" value="YqeY/Aim41"/>
</dbReference>
<dbReference type="Pfam" id="PF09424">
    <property type="entry name" value="YqeY"/>
    <property type="match status" value="1"/>
</dbReference>
<dbReference type="GO" id="GO:0016740">
    <property type="term" value="F:transferase activity"/>
    <property type="evidence" value="ECO:0007669"/>
    <property type="project" value="UniProtKB-KW"/>
</dbReference>
<accession>A0A2M7BEG1</accession>
<proteinExistence type="predicted"/>
<dbReference type="AlphaFoldDB" id="A0A2M7BEG1"/>